<evidence type="ECO:0000259" key="10">
    <source>
        <dbReference type="PROSITE" id="PS51371"/>
    </source>
</evidence>
<comment type="caution">
    <text evidence="9">Lacks conserved residue(s) required for the propagation of feature annotation.</text>
</comment>
<dbReference type="Pfam" id="PF01769">
    <property type="entry name" value="MgtE"/>
    <property type="match status" value="1"/>
</dbReference>
<name>A0ABS7L5N7_9FIRM</name>
<dbReference type="NCBIfam" id="TIGR00400">
    <property type="entry name" value="mgtE"/>
    <property type="match status" value="1"/>
</dbReference>
<keyword evidence="6 9" id="KW-1133">Transmembrane helix</keyword>
<accession>A0ABS7L5N7</accession>
<dbReference type="Pfam" id="PF00571">
    <property type="entry name" value="CBS"/>
    <property type="match status" value="2"/>
</dbReference>
<dbReference type="CDD" id="cd04606">
    <property type="entry name" value="CBS_pair_Mg_transporter"/>
    <property type="match status" value="1"/>
</dbReference>
<dbReference type="SUPFAM" id="SSF161093">
    <property type="entry name" value="MgtE membrane domain-like"/>
    <property type="match status" value="1"/>
</dbReference>
<keyword evidence="3 9" id="KW-0813">Transport</keyword>
<evidence type="ECO:0000256" key="8">
    <source>
        <dbReference type="PROSITE-ProRule" id="PRU00703"/>
    </source>
</evidence>
<organism evidence="11 12">
    <name type="scientific">Sellimonas caecigallum</name>
    <dbReference type="NCBI Taxonomy" id="2592333"/>
    <lineage>
        <taxon>Bacteria</taxon>
        <taxon>Bacillati</taxon>
        <taxon>Bacillota</taxon>
        <taxon>Clostridia</taxon>
        <taxon>Lachnospirales</taxon>
        <taxon>Lachnospiraceae</taxon>
        <taxon>Sellimonas</taxon>
    </lineage>
</organism>
<feature type="transmembrane region" description="Helical" evidence="9">
    <location>
        <begin position="355"/>
        <end position="373"/>
    </location>
</feature>
<feature type="transmembrane region" description="Helical" evidence="9">
    <location>
        <begin position="417"/>
        <end position="436"/>
    </location>
</feature>
<dbReference type="EMBL" id="VIRV01000003">
    <property type="protein sequence ID" value="MBY0758292.1"/>
    <property type="molecule type" value="Genomic_DNA"/>
</dbReference>
<evidence type="ECO:0000256" key="6">
    <source>
        <dbReference type="ARBA" id="ARBA00022989"/>
    </source>
</evidence>
<proteinExistence type="inferred from homology"/>
<feature type="domain" description="CBS" evidence="10">
    <location>
        <begin position="195"/>
        <end position="251"/>
    </location>
</feature>
<evidence type="ECO:0000256" key="3">
    <source>
        <dbReference type="ARBA" id="ARBA00022448"/>
    </source>
</evidence>
<dbReference type="Pfam" id="PF03448">
    <property type="entry name" value="MgtE_N"/>
    <property type="match status" value="1"/>
</dbReference>
<comment type="subunit">
    <text evidence="9">Homodimer.</text>
</comment>
<feature type="domain" description="CBS" evidence="10">
    <location>
        <begin position="132"/>
        <end position="193"/>
    </location>
</feature>
<dbReference type="RefSeq" id="WP_087213330.1">
    <property type="nucleotide sequence ID" value="NZ_CP173660.1"/>
</dbReference>
<dbReference type="Gene3D" id="1.10.357.20">
    <property type="entry name" value="SLC41 divalent cation transporters, integral membrane domain"/>
    <property type="match status" value="1"/>
</dbReference>
<dbReference type="PANTHER" id="PTHR43773">
    <property type="entry name" value="MAGNESIUM TRANSPORTER MGTE"/>
    <property type="match status" value="1"/>
</dbReference>
<dbReference type="PANTHER" id="PTHR43773:SF1">
    <property type="entry name" value="MAGNESIUM TRANSPORTER MGTE"/>
    <property type="match status" value="1"/>
</dbReference>
<dbReference type="SMART" id="SM00116">
    <property type="entry name" value="CBS"/>
    <property type="match status" value="2"/>
</dbReference>
<dbReference type="InterPro" id="IPR006667">
    <property type="entry name" value="SLC41_membr_dom"/>
</dbReference>
<evidence type="ECO:0000313" key="11">
    <source>
        <dbReference type="EMBL" id="MBY0758292.1"/>
    </source>
</evidence>
<comment type="function">
    <text evidence="9">Acts as a magnesium transporter.</text>
</comment>
<keyword evidence="7 9" id="KW-0472">Membrane</keyword>
<evidence type="ECO:0000256" key="7">
    <source>
        <dbReference type="ARBA" id="ARBA00023136"/>
    </source>
</evidence>
<keyword evidence="4 9" id="KW-0812">Transmembrane</keyword>
<keyword evidence="5 9" id="KW-0460">Magnesium</keyword>
<dbReference type="InterPro" id="IPR038076">
    <property type="entry name" value="MgtE_N_sf"/>
</dbReference>
<dbReference type="SUPFAM" id="SSF158791">
    <property type="entry name" value="MgtE N-terminal domain-like"/>
    <property type="match status" value="1"/>
</dbReference>
<keyword evidence="8" id="KW-0129">CBS domain</keyword>
<dbReference type="SMART" id="SM00924">
    <property type="entry name" value="MgtE_N"/>
    <property type="match status" value="1"/>
</dbReference>
<keyword evidence="9" id="KW-0479">Metal-binding</keyword>
<dbReference type="InterPro" id="IPR006668">
    <property type="entry name" value="Mg_transptr_MgtE_intracell_dom"/>
</dbReference>
<comment type="caution">
    <text evidence="11">The sequence shown here is derived from an EMBL/GenBank/DDBJ whole genome shotgun (WGS) entry which is preliminary data.</text>
</comment>
<dbReference type="InterPro" id="IPR046342">
    <property type="entry name" value="CBS_dom_sf"/>
</dbReference>
<protein>
    <recommendedName>
        <fullName evidence="9">Magnesium transporter MgtE</fullName>
    </recommendedName>
</protein>
<dbReference type="Proteomes" id="UP000779049">
    <property type="component" value="Unassembled WGS sequence"/>
</dbReference>
<keyword evidence="12" id="KW-1185">Reference proteome</keyword>
<evidence type="ECO:0000256" key="9">
    <source>
        <dbReference type="RuleBase" id="RU362011"/>
    </source>
</evidence>
<feature type="transmembrane region" description="Helical" evidence="9">
    <location>
        <begin position="379"/>
        <end position="405"/>
    </location>
</feature>
<sequence>MNKQIFMDLLEKKEFKAVRSILEVMNTVDIAALLADLEDKELIQAFRLIEKSKAADVFAQMSSSMQVYLVEMFTEKELQELLNDLYMDDTVDLLEELPANLVTRILDHVSKEKRDQINTILNYPEDSAGSIMTTEYVDLKKTTTVKEAMAHIKETGIRKETIYTCYILENRRLIGIVSAKDLMTMDDDLQMEELMETEIISVTTHTDQEETARLFAKYDLLALPVLDMQGYMVGIVTIDDALDVIVDETTEDMEIMNALNPSEKTYFETSVAVHAKNRIGWLLVLMLSATITQTIIARYEAAFAALPLLVSFIPMLTDTGGNCGSQSSTLVIRGLALDEIHFQDIFRVVFKEFRVALLVGVVLAVTNGIYIMVRYHDPMMAVLIAISLTATIIMAKIIGCILPLFAKKLHVDPAIMAAPLITTIVDAGSILIYFQVATHLLGMV</sequence>
<evidence type="ECO:0000256" key="4">
    <source>
        <dbReference type="ARBA" id="ARBA00022692"/>
    </source>
</evidence>
<keyword evidence="9" id="KW-1003">Cell membrane</keyword>
<dbReference type="InterPro" id="IPR006669">
    <property type="entry name" value="MgtE_transporter"/>
</dbReference>
<evidence type="ECO:0000256" key="5">
    <source>
        <dbReference type="ARBA" id="ARBA00022842"/>
    </source>
</evidence>
<dbReference type="SUPFAM" id="SSF54631">
    <property type="entry name" value="CBS-domain pair"/>
    <property type="match status" value="1"/>
</dbReference>
<evidence type="ECO:0000256" key="1">
    <source>
        <dbReference type="ARBA" id="ARBA00004141"/>
    </source>
</evidence>
<dbReference type="Gene3D" id="1.25.60.10">
    <property type="entry name" value="MgtE N-terminal domain-like"/>
    <property type="match status" value="1"/>
</dbReference>
<comment type="subcellular location">
    <subcellularLocation>
        <location evidence="9">Cell membrane</location>
        <topology evidence="9">Multi-pass membrane protein</topology>
    </subcellularLocation>
    <subcellularLocation>
        <location evidence="1">Membrane</location>
        <topology evidence="1">Multi-pass membrane protein</topology>
    </subcellularLocation>
</comment>
<reference evidence="11 12" key="1">
    <citation type="journal article" date="2020" name="New Microbes New Infect">
        <title>Sellimonas caecigallum sp. nov., description and genome sequence of a new member of the Sellimonas genus isolated from the cecum of feral chicken.</title>
        <authorList>
            <person name="Wongkuna S."/>
            <person name="Ghimire S."/>
            <person name="Antony L."/>
            <person name="Chankhamhaengdecha S."/>
            <person name="Janvilisri T."/>
            <person name="Scaria J."/>
        </authorList>
    </citation>
    <scope>NUCLEOTIDE SEQUENCE [LARGE SCALE GENOMIC DNA]</scope>
    <source>
        <strain evidence="11 12">SW451</strain>
    </source>
</reference>
<dbReference type="InterPro" id="IPR036739">
    <property type="entry name" value="SLC41_membr_dom_sf"/>
</dbReference>
<evidence type="ECO:0000256" key="2">
    <source>
        <dbReference type="ARBA" id="ARBA00009749"/>
    </source>
</evidence>
<gene>
    <name evidence="11" type="primary">mgtE</name>
    <name evidence="11" type="ORF">FLB61_04155</name>
</gene>
<dbReference type="Gene3D" id="3.10.580.10">
    <property type="entry name" value="CBS-domain"/>
    <property type="match status" value="1"/>
</dbReference>
<dbReference type="PROSITE" id="PS51371">
    <property type="entry name" value="CBS"/>
    <property type="match status" value="2"/>
</dbReference>
<dbReference type="InterPro" id="IPR000644">
    <property type="entry name" value="CBS_dom"/>
</dbReference>
<evidence type="ECO:0000313" key="12">
    <source>
        <dbReference type="Proteomes" id="UP000779049"/>
    </source>
</evidence>
<comment type="similarity">
    <text evidence="2 9">Belongs to the SLC41A transporter family.</text>
</comment>